<feature type="region of interest" description="Disordered" evidence="1">
    <location>
        <begin position="1"/>
        <end position="25"/>
    </location>
</feature>
<accession>I3VZD5</accession>
<dbReference type="AlphaFoldDB" id="I3VZD5"/>
<keyword evidence="2" id="KW-0614">Plasmid</keyword>
<protein>
    <submittedName>
        <fullName evidence="2">Uncharacterized protein</fullName>
    </submittedName>
</protein>
<evidence type="ECO:0000256" key="1">
    <source>
        <dbReference type="SAM" id="MobiDB-lite"/>
    </source>
</evidence>
<feature type="compositionally biased region" description="Basic residues" evidence="1">
    <location>
        <begin position="7"/>
        <end position="25"/>
    </location>
</feature>
<organism evidence="2">
    <name type="scientific">Arthrobacter sp. 31.31</name>
    <dbReference type="NCBI Taxonomy" id="347202"/>
    <lineage>
        <taxon>Bacteria</taxon>
        <taxon>Bacillati</taxon>
        <taxon>Actinomycetota</taxon>
        <taxon>Actinomycetes</taxon>
        <taxon>Micrococcales</taxon>
        <taxon>Micrococcaceae</taxon>
        <taxon>Arthrobacter</taxon>
    </lineage>
</organism>
<proteinExistence type="predicted"/>
<dbReference type="RefSeq" id="WP_015061705.1">
    <property type="nucleotide sequence ID" value="NC_019326.1"/>
</dbReference>
<dbReference type="EMBL" id="JQ418520">
    <property type="protein sequence ID" value="AFK88712.1"/>
    <property type="molecule type" value="Genomic_DNA"/>
</dbReference>
<geneLocation type="plasmid" evidence="2">
    <name>p3132-53</name>
</geneLocation>
<sequence>MEEKFKTQHGKTRIAAHGSGKKKARRWGTGRLSIVDCTDTAFKHRMEQSVNIARAATVGVDYARCPSIL</sequence>
<name>I3VZD5_9MICC</name>
<reference evidence="2" key="1">
    <citation type="submission" date="2012-01" db="EMBL/GenBank/DDBJ databases">
        <authorList>
            <person name="Summers A.O."/>
            <person name="Wireman J."/>
            <person name="Sale K."/>
        </authorList>
    </citation>
    <scope>NUCLEOTIDE SEQUENCE</scope>
    <source>
        <strain evidence="2">31-32</strain>
        <plasmid evidence="2">p3132-53</plasmid>
    </source>
</reference>
<evidence type="ECO:0000313" key="2">
    <source>
        <dbReference type="EMBL" id="AFK88712.1"/>
    </source>
</evidence>